<organism evidence="12 13">
    <name type="scientific">Spinacia oleracea</name>
    <name type="common">Spinach</name>
    <dbReference type="NCBI Taxonomy" id="3562"/>
    <lineage>
        <taxon>Eukaryota</taxon>
        <taxon>Viridiplantae</taxon>
        <taxon>Streptophyta</taxon>
        <taxon>Embryophyta</taxon>
        <taxon>Tracheophyta</taxon>
        <taxon>Spermatophyta</taxon>
        <taxon>Magnoliopsida</taxon>
        <taxon>eudicotyledons</taxon>
        <taxon>Gunneridae</taxon>
        <taxon>Pentapetalae</taxon>
        <taxon>Caryophyllales</taxon>
        <taxon>Chenopodiaceae</taxon>
        <taxon>Chenopodioideae</taxon>
        <taxon>Anserineae</taxon>
        <taxon>Spinacia</taxon>
    </lineage>
</organism>
<comment type="similarity">
    <text evidence="9">Belongs to the PP2C family.</text>
</comment>
<dbReference type="GO" id="GO:1902531">
    <property type="term" value="P:regulation of intracellular signal transduction"/>
    <property type="evidence" value="ECO:0000318"/>
    <property type="project" value="GO_Central"/>
</dbReference>
<dbReference type="EC" id="3.1.3.16" evidence="3"/>
<evidence type="ECO:0000256" key="2">
    <source>
        <dbReference type="ARBA" id="ARBA00001946"/>
    </source>
</evidence>
<dbReference type="SUPFAM" id="SSF81606">
    <property type="entry name" value="PP2C-like"/>
    <property type="match status" value="1"/>
</dbReference>
<dbReference type="SMART" id="SM00332">
    <property type="entry name" value="PP2Cc"/>
    <property type="match status" value="1"/>
</dbReference>
<accession>A0A9R0IC85</accession>
<evidence type="ECO:0000256" key="7">
    <source>
        <dbReference type="ARBA" id="ARBA00022912"/>
    </source>
</evidence>
<dbReference type="GeneID" id="110786369"/>
<dbReference type="GO" id="GO:0046872">
    <property type="term" value="F:metal ion binding"/>
    <property type="evidence" value="ECO:0007669"/>
    <property type="project" value="UniProtKB-KW"/>
</dbReference>
<evidence type="ECO:0000256" key="9">
    <source>
        <dbReference type="RuleBase" id="RU003465"/>
    </source>
</evidence>
<evidence type="ECO:0000256" key="1">
    <source>
        <dbReference type="ARBA" id="ARBA00001936"/>
    </source>
</evidence>
<keyword evidence="6" id="KW-0460">Magnesium</keyword>
<dbReference type="CDD" id="cd00143">
    <property type="entry name" value="PP2Cc"/>
    <property type="match status" value="1"/>
</dbReference>
<dbReference type="KEGG" id="soe:110786369"/>
<comment type="cofactor">
    <cofactor evidence="2">
        <name>Mg(2+)</name>
        <dbReference type="ChEBI" id="CHEBI:18420"/>
    </cofactor>
</comment>
<evidence type="ECO:0000256" key="4">
    <source>
        <dbReference type="ARBA" id="ARBA00022723"/>
    </source>
</evidence>
<keyword evidence="12" id="KW-1185">Reference proteome</keyword>
<dbReference type="Pfam" id="PF00481">
    <property type="entry name" value="PP2C"/>
    <property type="match status" value="2"/>
</dbReference>
<dbReference type="InterPro" id="IPR015655">
    <property type="entry name" value="PP2C"/>
</dbReference>
<feature type="domain" description="PPM-type phosphatase" evidence="11">
    <location>
        <begin position="16"/>
        <end position="283"/>
    </location>
</feature>
<dbReference type="PANTHER" id="PTHR47992">
    <property type="entry name" value="PROTEIN PHOSPHATASE"/>
    <property type="match status" value="1"/>
</dbReference>
<dbReference type="RefSeq" id="XP_021846606.2">
    <property type="nucleotide sequence ID" value="XM_021990914.2"/>
</dbReference>
<dbReference type="Gene3D" id="3.60.40.10">
    <property type="entry name" value="PPM-type phosphatase domain"/>
    <property type="match status" value="1"/>
</dbReference>
<reference evidence="13" key="2">
    <citation type="submission" date="2025-08" db="UniProtKB">
        <authorList>
            <consortium name="RefSeq"/>
        </authorList>
    </citation>
    <scope>IDENTIFICATION</scope>
    <source>
        <tissue evidence="13">Leaf</tissue>
    </source>
</reference>
<feature type="region of interest" description="Disordered" evidence="10">
    <location>
        <begin position="168"/>
        <end position="196"/>
    </location>
</feature>
<dbReference type="AlphaFoldDB" id="A0A9R0IC85"/>
<name>A0A9R0IC85_SPIOL</name>
<dbReference type="InterPro" id="IPR036457">
    <property type="entry name" value="PPM-type-like_dom_sf"/>
</dbReference>
<dbReference type="Proteomes" id="UP000813463">
    <property type="component" value="Chromosome 6"/>
</dbReference>
<dbReference type="PROSITE" id="PS01032">
    <property type="entry name" value="PPM_1"/>
    <property type="match status" value="1"/>
</dbReference>
<evidence type="ECO:0000256" key="5">
    <source>
        <dbReference type="ARBA" id="ARBA00022801"/>
    </source>
</evidence>
<dbReference type="InterPro" id="IPR000222">
    <property type="entry name" value="PP2C_BS"/>
</dbReference>
<evidence type="ECO:0000313" key="13">
    <source>
        <dbReference type="RefSeq" id="XP_021846606.2"/>
    </source>
</evidence>
<evidence type="ECO:0000259" key="11">
    <source>
        <dbReference type="PROSITE" id="PS51746"/>
    </source>
</evidence>
<keyword evidence="5 9" id="KW-0378">Hydrolase</keyword>
<protein>
    <recommendedName>
        <fullName evidence="3">protein-serine/threonine phosphatase</fullName>
        <ecNumber evidence="3">3.1.3.16</ecNumber>
    </recommendedName>
</protein>
<proteinExistence type="inferred from homology"/>
<evidence type="ECO:0000313" key="12">
    <source>
        <dbReference type="Proteomes" id="UP000813463"/>
    </source>
</evidence>
<sequence>MATTEEQNMTGKTTISHGVISVIGRRRSMEDAVTVAPSLVQITKNHHPTDQEKDLPDELMSYDLFAVYDGHGSNRIVQRCKERLHHVVAEQLLDAGRVDQWESVMTTSFAKMDDEIAKEDGLRSHSPTEEAEGTTALVVLVGKEEIVVANCGDSRVVLFSDGAALPLSRDRKPEGRDERERAGSSTGGDEHPNQYVISTPDVTVHKRAISENFLVIASDGLWDVVSNETACDLVRKCCSGELVSRIPMEGTIGKCAAASAAMLVELALARGSKDNISVIVVELEQLHAHGATSST</sequence>
<comment type="cofactor">
    <cofactor evidence="1">
        <name>Mn(2+)</name>
        <dbReference type="ChEBI" id="CHEBI:29035"/>
    </cofactor>
</comment>
<evidence type="ECO:0000256" key="10">
    <source>
        <dbReference type="SAM" id="MobiDB-lite"/>
    </source>
</evidence>
<dbReference type="GO" id="GO:0004722">
    <property type="term" value="F:protein serine/threonine phosphatase activity"/>
    <property type="evidence" value="ECO:0000318"/>
    <property type="project" value="GO_Central"/>
</dbReference>
<keyword evidence="7 9" id="KW-0904">Protein phosphatase</keyword>
<dbReference type="PROSITE" id="PS51746">
    <property type="entry name" value="PPM_2"/>
    <property type="match status" value="1"/>
</dbReference>
<dbReference type="InterPro" id="IPR001932">
    <property type="entry name" value="PPM-type_phosphatase-like_dom"/>
</dbReference>
<dbReference type="SMART" id="SM00331">
    <property type="entry name" value="PP2C_SIG"/>
    <property type="match status" value="1"/>
</dbReference>
<keyword evidence="4" id="KW-0479">Metal-binding</keyword>
<gene>
    <name evidence="13" type="primary">LOC110786369</name>
</gene>
<keyword evidence="8" id="KW-0464">Manganese</keyword>
<evidence type="ECO:0000256" key="8">
    <source>
        <dbReference type="ARBA" id="ARBA00023211"/>
    </source>
</evidence>
<evidence type="ECO:0000256" key="3">
    <source>
        <dbReference type="ARBA" id="ARBA00013081"/>
    </source>
</evidence>
<reference evidence="12" key="1">
    <citation type="journal article" date="2021" name="Nat. Commun.">
        <title>Genomic analyses provide insights into spinach domestication and the genetic basis of agronomic traits.</title>
        <authorList>
            <person name="Cai X."/>
            <person name="Sun X."/>
            <person name="Xu C."/>
            <person name="Sun H."/>
            <person name="Wang X."/>
            <person name="Ge C."/>
            <person name="Zhang Z."/>
            <person name="Wang Q."/>
            <person name="Fei Z."/>
            <person name="Jiao C."/>
            <person name="Wang Q."/>
        </authorList>
    </citation>
    <scope>NUCLEOTIDE SEQUENCE [LARGE SCALE GENOMIC DNA]</scope>
    <source>
        <strain evidence="12">cv. Varoflay</strain>
    </source>
</reference>
<evidence type="ECO:0000256" key="6">
    <source>
        <dbReference type="ARBA" id="ARBA00022842"/>
    </source>
</evidence>
<feature type="compositionally biased region" description="Basic and acidic residues" evidence="10">
    <location>
        <begin position="168"/>
        <end position="192"/>
    </location>
</feature>